<evidence type="ECO:0000256" key="2">
    <source>
        <dbReference type="SAM" id="Phobius"/>
    </source>
</evidence>
<evidence type="ECO:0000259" key="3">
    <source>
        <dbReference type="PROSITE" id="PS50222"/>
    </source>
</evidence>
<dbReference type="EMBL" id="CDMZ01003842">
    <property type="protein sequence ID" value="CEM47787.1"/>
    <property type="molecule type" value="Genomic_DNA"/>
</dbReference>
<feature type="transmembrane region" description="Helical" evidence="2">
    <location>
        <begin position="118"/>
        <end position="143"/>
    </location>
</feature>
<accession>A0A0G4HTP8</accession>
<proteinExistence type="predicted"/>
<feature type="region of interest" description="Disordered" evidence="1">
    <location>
        <begin position="1"/>
        <end position="33"/>
    </location>
</feature>
<protein>
    <recommendedName>
        <fullName evidence="3">EF-hand domain-containing protein</fullName>
    </recommendedName>
</protein>
<dbReference type="GO" id="GO:0005509">
    <property type="term" value="F:calcium ion binding"/>
    <property type="evidence" value="ECO:0007669"/>
    <property type="project" value="InterPro"/>
</dbReference>
<dbReference type="PhylomeDB" id="A0A0G4HTP8"/>
<dbReference type="AlphaFoldDB" id="A0A0G4HTP8"/>
<dbReference type="VEuPathDB" id="CryptoDB:Cvel_8506"/>
<evidence type="ECO:0000313" key="4">
    <source>
        <dbReference type="EMBL" id="CEM47787.1"/>
    </source>
</evidence>
<name>A0A0G4HTP8_9ALVE</name>
<sequence length="360" mass="38309">MHISGTTAPASGDLEAQVMPSGEQCSSSAMPAPRKPTCSAMTIPSQDPSGACLKSSRTTCFRQVSERNSDKPEDVEALVQILKTWDSDQDGKFSYDDIAKAAISLRAARKETSTWKKLVVGLTVGYAVLIASILAVVVSGILLTRQFSISPDGAIMTRGKDAQEVTVKANQDSFSPFQLADASLHTLPSLSTVHFPHLPGPEGTSLEKTYSVQTITRNKDKGTARVLFDGGAYLDVQKGDDGEKFAMLFEKGAAEDCPDMYNDRDQTCPILVVRDEDAQEGDTGATPLLVHSMVTPMEGSVDPEGRNLRARWGINARQYGTGRGARGGGDFSVGSMASFGGLLSTARNRFYGRGGGGRGG</sequence>
<gene>
    <name evidence="4" type="ORF">Cvel_8506</name>
</gene>
<keyword evidence="2" id="KW-1133">Transmembrane helix</keyword>
<keyword evidence="2" id="KW-0812">Transmembrane</keyword>
<feature type="non-terminal residue" evidence="4">
    <location>
        <position position="360"/>
    </location>
</feature>
<evidence type="ECO:0000256" key="1">
    <source>
        <dbReference type="SAM" id="MobiDB-lite"/>
    </source>
</evidence>
<dbReference type="PROSITE" id="PS50222">
    <property type="entry name" value="EF_HAND_2"/>
    <property type="match status" value="1"/>
</dbReference>
<reference evidence="4" key="1">
    <citation type="submission" date="2014-11" db="EMBL/GenBank/DDBJ databases">
        <authorList>
            <person name="Otto D Thomas"/>
            <person name="Naeem Raeece"/>
        </authorList>
    </citation>
    <scope>NUCLEOTIDE SEQUENCE</scope>
</reference>
<feature type="domain" description="EF-hand" evidence="3">
    <location>
        <begin position="73"/>
        <end position="108"/>
    </location>
</feature>
<keyword evidence="2" id="KW-0472">Membrane</keyword>
<organism evidence="4">
    <name type="scientific">Chromera velia CCMP2878</name>
    <dbReference type="NCBI Taxonomy" id="1169474"/>
    <lineage>
        <taxon>Eukaryota</taxon>
        <taxon>Sar</taxon>
        <taxon>Alveolata</taxon>
        <taxon>Colpodellida</taxon>
        <taxon>Chromeraceae</taxon>
        <taxon>Chromera</taxon>
    </lineage>
</organism>
<dbReference type="InterPro" id="IPR002048">
    <property type="entry name" value="EF_hand_dom"/>
</dbReference>